<evidence type="ECO:0000313" key="1">
    <source>
        <dbReference type="EMBL" id="KAK1931168.1"/>
    </source>
</evidence>
<keyword evidence="2" id="KW-1185">Reference proteome</keyword>
<evidence type="ECO:0000313" key="2">
    <source>
        <dbReference type="Proteomes" id="UP001259832"/>
    </source>
</evidence>
<comment type="caution">
    <text evidence="1">The sequence shown here is derived from an EMBL/GenBank/DDBJ whole genome shotgun (WGS) entry which is preliminary data.</text>
</comment>
<proteinExistence type="predicted"/>
<name>A0AAD9G4A1_9STRA</name>
<sequence>MLSNGKSTRYTTLKRDQAKFKELKTALTKRGRPPEPDFNYCDAYHDEMGEFERSRRQHGEETCYFLSNESIRDLNRFWSIVEKNTCLKPIRQWVLWKRIKADLSVQHLLDNNRVAIPQKWESCRRRFDEVISEILDPKLRALYIYSREGQVGTLRCNFSHPDQLRAAHFQHCVAFMHSRYKCPPARARRNGRQPRSYTFCILTELMFENILAL</sequence>
<reference evidence="1" key="1">
    <citation type="submission" date="2023-08" db="EMBL/GenBank/DDBJ databases">
        <title>Reference Genome Resource for the Citrus Pathogen Phytophthora citrophthora.</title>
        <authorList>
            <person name="Moller H."/>
            <person name="Coetzee B."/>
            <person name="Rose L.J."/>
            <person name="Van Niekerk J.M."/>
        </authorList>
    </citation>
    <scope>NUCLEOTIDE SEQUENCE</scope>
    <source>
        <strain evidence="1">STE-U-9442</strain>
    </source>
</reference>
<accession>A0AAD9G4A1</accession>
<organism evidence="1 2">
    <name type="scientific">Phytophthora citrophthora</name>
    <dbReference type="NCBI Taxonomy" id="4793"/>
    <lineage>
        <taxon>Eukaryota</taxon>
        <taxon>Sar</taxon>
        <taxon>Stramenopiles</taxon>
        <taxon>Oomycota</taxon>
        <taxon>Peronosporomycetes</taxon>
        <taxon>Peronosporales</taxon>
        <taxon>Peronosporaceae</taxon>
        <taxon>Phytophthora</taxon>
    </lineage>
</organism>
<protein>
    <submittedName>
        <fullName evidence="1">Uncharacterized protein</fullName>
    </submittedName>
</protein>
<dbReference type="Proteomes" id="UP001259832">
    <property type="component" value="Unassembled WGS sequence"/>
</dbReference>
<gene>
    <name evidence="1" type="ORF">P3T76_013357</name>
</gene>
<dbReference type="AlphaFoldDB" id="A0AAD9G4A1"/>
<dbReference type="EMBL" id="JASMQC010000035">
    <property type="protein sequence ID" value="KAK1931168.1"/>
    <property type="molecule type" value="Genomic_DNA"/>
</dbReference>